<evidence type="ECO:0008006" key="3">
    <source>
        <dbReference type="Google" id="ProtNLM"/>
    </source>
</evidence>
<sequence>MAEALGVVASSVAVVQVAMVIGKSVMALREVWKEVKDVPNTTDDLVQQVEAINPMLAMVEQNVRDEFVALVDDLKGEVNAARKRKRAMARLGVVMSRSSLARYERRVRNPVQLLNLTYQVYTVYVHQTPSPTTS</sequence>
<comment type="caution">
    <text evidence="1">The sequence shown here is derived from an EMBL/GenBank/DDBJ whole genome shotgun (WGS) entry which is preliminary data.</text>
</comment>
<dbReference type="EMBL" id="JANBVN010000109">
    <property type="protein sequence ID" value="KAJ9143626.1"/>
    <property type="molecule type" value="Genomic_DNA"/>
</dbReference>
<accession>A0AA38RZ11</accession>
<evidence type="ECO:0000313" key="2">
    <source>
        <dbReference type="Proteomes" id="UP001174691"/>
    </source>
</evidence>
<dbReference type="AlphaFoldDB" id="A0AA38RZ11"/>
<protein>
    <recommendedName>
        <fullName evidence="3">NACHT-NTPase and P-loop NTPases N-terminal domain-containing protein</fullName>
    </recommendedName>
</protein>
<dbReference type="Proteomes" id="UP001174691">
    <property type="component" value="Unassembled WGS sequence"/>
</dbReference>
<reference evidence="1" key="1">
    <citation type="submission" date="2022-07" db="EMBL/GenBank/DDBJ databases">
        <title>Fungi with potential for degradation of polypropylene.</title>
        <authorList>
            <person name="Gostincar C."/>
        </authorList>
    </citation>
    <scope>NUCLEOTIDE SEQUENCE</scope>
    <source>
        <strain evidence="1">EXF-13287</strain>
    </source>
</reference>
<evidence type="ECO:0000313" key="1">
    <source>
        <dbReference type="EMBL" id="KAJ9143626.1"/>
    </source>
</evidence>
<gene>
    <name evidence="1" type="ORF">NKR19_g6781</name>
</gene>
<keyword evidence="2" id="KW-1185">Reference proteome</keyword>
<proteinExistence type="predicted"/>
<organism evidence="1 2">
    <name type="scientific">Coniochaeta hoffmannii</name>
    <dbReference type="NCBI Taxonomy" id="91930"/>
    <lineage>
        <taxon>Eukaryota</taxon>
        <taxon>Fungi</taxon>
        <taxon>Dikarya</taxon>
        <taxon>Ascomycota</taxon>
        <taxon>Pezizomycotina</taxon>
        <taxon>Sordariomycetes</taxon>
        <taxon>Sordariomycetidae</taxon>
        <taxon>Coniochaetales</taxon>
        <taxon>Coniochaetaceae</taxon>
        <taxon>Coniochaeta</taxon>
    </lineage>
</organism>
<name>A0AA38RZ11_9PEZI</name>